<sequence>MALEGKKSSGKPHKSRTREQSFKRTKSKEAAARAASLAAAGVTAASKGKGKAKAASKPAGERSSFHYVSFNDRLAAVHIDVARSQRTSTISGLDPLPGLGNHTDSLASTTDSAGAGSSSVTLFDGGDAELANLDLSELSSTAFGTALVTWRELNQSLPFYNFIRKILPLSNSLPQLLHHSETIVASLCDLLRFPNQHQQQQQPSTEQHAPGSSEAGPSSGNTTTKSTTAAYLAYTPALDLIPRLAYDLQTEFLPFYPQCLEALLHTTQVTKAHADGVDFLAADIVEAAFKATAGLLRIVSPFILATTPSSGGVSQTLSVEGVAHDRSIDPLRETWITLRPYLGWIEPQARTRASILAEQEWTGMDLDEEDQDANSVEAEEDVPAEGPEGDDSSDNEDEDEAEGEEHPTAPASTSARTRQYRRRRVPSHTRRFASEAFAHLVRKAKGGRLNHVARWMLVDVSAMRSVAAGDSATGSVSISKEDWRGFESAVAGVWAEVIKSVDDHLHSAATSYIDAALLTDISDGSGDTDVYIEARRSVGVLLLTALTHHSSANQITGLLSHVLGWVEKRRASAQAASSLQQQVSLREATDWLATLVGVRKGSRVHESLKGTLFSLLSKLAIFLTTLREPWSPASIDGLLARSIIGLIALSFPTGRIQDLLGPGLKVMDALTPASSSTATGSDGAARTSFVFDALVLALGNGTLGWSGFRQFVMPSVLKYTADVAAACNRASTQTEQQGALRVAFGLLAQLNDVDQLKAAVSVSAPTPAIGKWRIQVGAALQRQLSAWAAAGDLTSLLQQPAGPGSHSDRAQVLACLSLAPLFVRDLGVDLCSNLGAIVKLILAAAPHGVSAVLESYRSRPLNDAFLLASTMSSLAKVADSVHTDFSSNEGAVKNAISRIAADLCYDKSSTVVVDVITRFGFHTGVLQAVCELLRAVNPSNKQPIPAATDILASPVLPNALASIEDEARLAACELLVILTSAEKEQAESTLYEKLLEVERTPLTIATIRERNVRVRASARNIVQAIKLLPSGSEVPAYLRRAQSFTVLYIVGSLKLNFRPVWSESIAALVDLAAVCGDAVWRLAFAELQVVQDPLHLAQKSAEWLQSSQANSFEEEEVEILEHVFKDPVLHSRSRAFDSAVGAASEAAAGHKALYPQTAEQQQQPKGRLDPINYHNQILDLFCELPRLAEKHNAPLVQLFFSILRIDLDEEEREDADEEGPHRSVLERRTQLCAFLKLFGKFGNPKALLRSDDLHAYFLDLCTSGDLKVQQLALSCILTWRDGSQTPYADNLKNLLEPGTFREELMRFDLSPESNIIQKHHRAKFMPLFIRLMYGQIISRRGTAGQGKASRKHAILSALTSCAAEDLDMLVKLMVRPFEDQLPTFAADSAQFQFSIQSTSASRKRQIGFLALLSDVLKHLGQLLLPHWPSLLGVTLNLGHHSTRGHTDGELETSAKGGRAVRRAVYQRLADFSRRSVEFDWVPFLIPMFDSLINAQAQLLRTEVMQRPTALLELLHTWSSRTDTMMFLGSVNEDIPKHLLACVSAPAASGAVISRVLEIFERMVATSVDDNCTPEVRQSTQEQLLAPYIGDVLANMGALLERLQKAKQVTSGEQVTGRDDITKRSVSLLAAVAHHVKRPSDAEMILKLLMPMLQKQRSLDDRIKRDLLSIFANLCLQAPSFQDPDSEFFSSLFEILSSMFSVLRSRPARTALVSAFKKFGVVQAELQQTCAWTEELNSYSTKRLEEPDFDRRLKAFFQISEITTEQATAESWTPLLHNMIFFVQDTEELAIRTNAAAALRQFFGLVAQRPEDEAWSLLLLRVTLPAIRRILRSKSDLVRREAISLLASAIQMLPDVPALSQMSGLLSDGDGEASFFNNIVHLQVHRRVRALQRLGDEVEKGVMSGKLVKDTFVPLVSLFIDPSYTTDQQLINEAIRCIGRLGRALTWYGYQGLVWSLIKTAREHPPHEKRVVRTLMSVLDNFNFDLNASVANNTPEMAEVDGDDEAEEEEDATVEARLAQNAKILEAVTGRLLPALMGFLESRDETDDAIRLPIALGVARLALKLPPKEGKARINKLLNTLVGALKSKSQETRDLTREVLLKIASIIGPEWLMALAIELKKGLTRGPQIAVAAFSFHAVLVHMMESKEAPLTVVDAEMPTVMSMVSEDLFGLTSEDRANTEYKSKHREVRQSKSLDTLERLAKLSAPHRVASILLPLRDVMERTDAQRPLRTVDDALRRIAAGIIANSHVESHSFLILCHSLISGNARFLQAKPKGLNAIEKSKGSKTTTATGIDTTQVLHKRKVIEAQAANSDYYNRNAHRFVALGLDLLLTALKRGKFTFAGVGDEEKQLLPLVKSVGNALYSSQASIVNLALRATTELVKSPLEKVTESLPAFTKQIFAIIKSSGSVQSELVQNAFKTLTTIIRERKDAVFQEKQLAELLRLMEPDIEEPAAQWVIFGLLRAIISRRFVVGEVYDIMTKVADLMVTSQSAQVRENCRALMLQFLLEYPQGKGRLKNQMSFFAKNLSYVFESGRLSVLELLRVVLTKFDESALEPYHELLLIALVMVMANDDSDTCKAKAGELIRIVVQQQVGDARSKTISMVHTWAQQPDRPQLSCVALQIYGILLDGSSSNGAETWPSKAMGIALGIAGDCAEDLGSLLAEGTVDEGDLEHRLPLAAVQALTRLFKADHALLSLDRTSKSWSTVDTLLLFPHESVRLAASRLLGAMFSALESASSSPVAPEWQALETDQLGEMGKKLAKQLSIRPLSDDLSIQTVKNLLYVGRQLAKSYQAAAENVQDEVQDETVGEDSEELDSEDEEEEDAEMEQDGVPEGRAATESSENKNPLGGLFSKLSFQIRHAIFASDQRYDDARWHVQPLAILRWFAGMTSHLSGDVVQKFLPHMLTPIFYVTDDATVTGAQADELKGFATEVQTLIQEKVGANAFSQAYSTIRQRALSKRRERKTAKLMTAISRPEAAAHRKSKVNARKHDSRKRKAQHQADNKIRNKPLKRHRTA</sequence>
<protein>
    <submittedName>
        <fullName evidence="5">U3 snoRNP protein</fullName>
    </submittedName>
</protein>
<dbReference type="PANTHER" id="PTHR17695:SF11">
    <property type="entry name" value="SMALL SUBUNIT PROCESSOME COMPONENT 20 HOMOLOG"/>
    <property type="match status" value="1"/>
</dbReference>
<dbReference type="Proteomes" id="UP001176517">
    <property type="component" value="Unassembled WGS sequence"/>
</dbReference>
<feature type="region of interest" description="Disordered" evidence="1">
    <location>
        <begin position="2957"/>
        <end position="3017"/>
    </location>
</feature>
<dbReference type="EMBL" id="JAPDMZ010000297">
    <property type="protein sequence ID" value="KAK0544206.1"/>
    <property type="molecule type" value="Genomic_DNA"/>
</dbReference>
<feature type="domain" description="U3 small nucleolar RNA-associated protein 20" evidence="3">
    <location>
        <begin position="2042"/>
        <end position="2262"/>
    </location>
</feature>
<dbReference type="InterPro" id="IPR052575">
    <property type="entry name" value="SSU_processome_comp_20"/>
</dbReference>
<name>A0AAN6GK01_9BASI</name>
<dbReference type="GO" id="GO:0032040">
    <property type="term" value="C:small-subunit processome"/>
    <property type="evidence" value="ECO:0007669"/>
    <property type="project" value="TreeGrafter"/>
</dbReference>
<organism evidence="5 6">
    <name type="scientific">Tilletia horrida</name>
    <dbReference type="NCBI Taxonomy" id="155126"/>
    <lineage>
        <taxon>Eukaryota</taxon>
        <taxon>Fungi</taxon>
        <taxon>Dikarya</taxon>
        <taxon>Basidiomycota</taxon>
        <taxon>Ustilaginomycotina</taxon>
        <taxon>Exobasidiomycetes</taxon>
        <taxon>Tilletiales</taxon>
        <taxon>Tilletiaceae</taxon>
        <taxon>Tilletia</taxon>
    </lineage>
</organism>
<gene>
    <name evidence="5" type="primary">UTP20</name>
    <name evidence="5" type="ORF">OC846_006157</name>
</gene>
<evidence type="ECO:0000313" key="6">
    <source>
        <dbReference type="Proteomes" id="UP001176517"/>
    </source>
</evidence>
<feature type="region of interest" description="Disordered" evidence="1">
    <location>
        <begin position="195"/>
        <end position="223"/>
    </location>
</feature>
<dbReference type="GO" id="GO:0030686">
    <property type="term" value="C:90S preribosome"/>
    <property type="evidence" value="ECO:0007669"/>
    <property type="project" value="TreeGrafter"/>
</dbReference>
<dbReference type="Pfam" id="PF07539">
    <property type="entry name" value="UTP20_N"/>
    <property type="match status" value="1"/>
</dbReference>
<feature type="compositionally biased region" description="Basic residues" evidence="1">
    <location>
        <begin position="418"/>
        <end position="427"/>
    </location>
</feature>
<dbReference type="SUPFAM" id="SSF48371">
    <property type="entry name" value="ARM repeat"/>
    <property type="match status" value="2"/>
</dbReference>
<reference evidence="5" key="1">
    <citation type="journal article" date="2023" name="PhytoFront">
        <title>Draft Genome Resources of Seven Strains of Tilletia horrida, Causal Agent of Kernel Smut of Rice.</title>
        <authorList>
            <person name="Khanal S."/>
            <person name="Antony Babu S."/>
            <person name="Zhou X.G."/>
        </authorList>
    </citation>
    <scope>NUCLEOTIDE SEQUENCE</scope>
    <source>
        <strain evidence="5">TX6</strain>
    </source>
</reference>
<evidence type="ECO:0000259" key="2">
    <source>
        <dbReference type="Pfam" id="PF07539"/>
    </source>
</evidence>
<dbReference type="InterPro" id="IPR011989">
    <property type="entry name" value="ARM-like"/>
</dbReference>
<feature type="compositionally biased region" description="Low complexity" evidence="1">
    <location>
        <begin position="209"/>
        <end position="220"/>
    </location>
</feature>
<evidence type="ECO:0000259" key="4">
    <source>
        <dbReference type="Pfam" id="PF23099"/>
    </source>
</evidence>
<feature type="region of interest" description="Disordered" evidence="1">
    <location>
        <begin position="39"/>
        <end position="58"/>
    </location>
</feature>
<dbReference type="Gene3D" id="1.25.10.10">
    <property type="entry name" value="Leucine-rich Repeat Variant"/>
    <property type="match status" value="1"/>
</dbReference>
<dbReference type="Pfam" id="PF23099">
    <property type="entry name" value="UTP20_C"/>
    <property type="match status" value="1"/>
</dbReference>
<evidence type="ECO:0000256" key="1">
    <source>
        <dbReference type="SAM" id="MobiDB-lite"/>
    </source>
</evidence>
<feature type="region of interest" description="Disordered" evidence="1">
    <location>
        <begin position="1"/>
        <end position="34"/>
    </location>
</feature>
<dbReference type="InterPro" id="IPR016024">
    <property type="entry name" value="ARM-type_fold"/>
</dbReference>
<dbReference type="InterPro" id="IPR046523">
    <property type="entry name" value="UTP20_dom"/>
</dbReference>
<comment type="caution">
    <text evidence="5">The sequence shown here is derived from an EMBL/GenBank/DDBJ whole genome shotgun (WGS) entry which is preliminary data.</text>
</comment>
<evidence type="ECO:0000259" key="3">
    <source>
        <dbReference type="Pfam" id="PF20416"/>
    </source>
</evidence>
<dbReference type="Pfam" id="PF20416">
    <property type="entry name" value="UTP20"/>
    <property type="match status" value="1"/>
</dbReference>
<feature type="compositionally biased region" description="Acidic residues" evidence="1">
    <location>
        <begin position="2799"/>
        <end position="2831"/>
    </location>
</feature>
<accession>A0AAN6GK01</accession>
<dbReference type="InterPro" id="IPR011430">
    <property type="entry name" value="UTP20_N"/>
</dbReference>
<dbReference type="InterPro" id="IPR057525">
    <property type="entry name" value="UTP20_C"/>
</dbReference>
<feature type="domain" description="U3 small nucleolar RNA-associated protein 20 C-terminal" evidence="4">
    <location>
        <begin position="2920"/>
        <end position="2999"/>
    </location>
</feature>
<feature type="compositionally biased region" description="Basic residues" evidence="1">
    <location>
        <begin position="3007"/>
        <end position="3017"/>
    </location>
</feature>
<feature type="domain" description="U3 small nucleolar RNA-associated protein 20 N-terminal" evidence="2">
    <location>
        <begin position="1228"/>
        <end position="1834"/>
    </location>
</feature>
<feature type="compositionally biased region" description="Basic residues" evidence="1">
    <location>
        <begin position="2981"/>
        <end position="2999"/>
    </location>
</feature>
<proteinExistence type="predicted"/>
<feature type="compositionally biased region" description="Basic residues" evidence="1">
    <location>
        <begin position="2957"/>
        <end position="2967"/>
    </location>
</feature>
<dbReference type="PANTHER" id="PTHR17695">
    <property type="entry name" value="SMALL SUBUNIT PROCESSOME COMPONENT 20 HOMOLOG"/>
    <property type="match status" value="1"/>
</dbReference>
<feature type="region of interest" description="Disordered" evidence="1">
    <location>
        <begin position="370"/>
        <end position="427"/>
    </location>
</feature>
<feature type="compositionally biased region" description="Acidic residues" evidence="1">
    <location>
        <begin position="370"/>
        <end position="403"/>
    </location>
</feature>
<feature type="compositionally biased region" description="Basic and acidic residues" evidence="1">
    <location>
        <begin position="17"/>
        <end position="31"/>
    </location>
</feature>
<evidence type="ECO:0000313" key="5">
    <source>
        <dbReference type="EMBL" id="KAK0544206.1"/>
    </source>
</evidence>
<keyword evidence="6" id="KW-1185">Reference proteome</keyword>
<feature type="region of interest" description="Disordered" evidence="1">
    <location>
        <begin position="2797"/>
        <end position="2847"/>
    </location>
</feature>